<dbReference type="Proteomes" id="UP000789706">
    <property type="component" value="Unassembled WGS sequence"/>
</dbReference>
<dbReference type="GO" id="GO:0006269">
    <property type="term" value="P:DNA replication, synthesis of primer"/>
    <property type="evidence" value="ECO:0007669"/>
    <property type="project" value="InterPro"/>
</dbReference>
<evidence type="ECO:0000256" key="1">
    <source>
        <dbReference type="ARBA" id="ARBA00009762"/>
    </source>
</evidence>
<name>A0A9N9F1I6_9GLOM</name>
<dbReference type="Gene3D" id="3.90.920.10">
    <property type="entry name" value="DNA primase, PRIM domain"/>
    <property type="match status" value="1"/>
</dbReference>
<dbReference type="InterPro" id="IPR002755">
    <property type="entry name" value="DNA_primase_S"/>
</dbReference>
<dbReference type="GO" id="GO:0003899">
    <property type="term" value="F:DNA-directed RNA polymerase activity"/>
    <property type="evidence" value="ECO:0007669"/>
    <property type="project" value="InterPro"/>
</dbReference>
<gene>
    <name evidence="2" type="ORF">DEBURN_LOCUS4723</name>
</gene>
<comment type="caution">
    <text evidence="2">The sequence shown here is derived from an EMBL/GenBank/DDBJ whole genome shotgun (WGS) entry which is preliminary data.</text>
</comment>
<keyword evidence="3" id="KW-1185">Reference proteome</keyword>
<sequence>MSLQSENDEDFGFKHLLWIYCGRCGDHCWICVRKSNNDERKAIVVYLEVIKTILEDQDVINEQKYD</sequence>
<protein>
    <submittedName>
        <fullName evidence="2">6188_t:CDS:1</fullName>
    </submittedName>
</protein>
<reference evidence="2" key="1">
    <citation type="submission" date="2021-06" db="EMBL/GenBank/DDBJ databases">
        <authorList>
            <person name="Kallberg Y."/>
            <person name="Tangrot J."/>
            <person name="Rosling A."/>
        </authorList>
    </citation>
    <scope>NUCLEOTIDE SEQUENCE</scope>
    <source>
        <strain evidence="2">AZ414A</strain>
    </source>
</reference>
<dbReference type="SUPFAM" id="SSF56747">
    <property type="entry name" value="Prim-pol domain"/>
    <property type="match status" value="1"/>
</dbReference>
<dbReference type="AlphaFoldDB" id="A0A9N9F1I6"/>
<evidence type="ECO:0000313" key="3">
    <source>
        <dbReference type="Proteomes" id="UP000789706"/>
    </source>
</evidence>
<organism evidence="2 3">
    <name type="scientific">Diversispora eburnea</name>
    <dbReference type="NCBI Taxonomy" id="1213867"/>
    <lineage>
        <taxon>Eukaryota</taxon>
        <taxon>Fungi</taxon>
        <taxon>Fungi incertae sedis</taxon>
        <taxon>Mucoromycota</taxon>
        <taxon>Glomeromycotina</taxon>
        <taxon>Glomeromycetes</taxon>
        <taxon>Diversisporales</taxon>
        <taxon>Diversisporaceae</taxon>
        <taxon>Diversispora</taxon>
    </lineage>
</organism>
<evidence type="ECO:0000313" key="2">
    <source>
        <dbReference type="EMBL" id="CAG8501937.1"/>
    </source>
</evidence>
<comment type="similarity">
    <text evidence="1">Belongs to the eukaryotic-type primase small subunit family.</text>
</comment>
<accession>A0A9N9F1I6</accession>
<proteinExistence type="inferred from homology"/>
<dbReference type="OrthoDB" id="19606at2759"/>
<dbReference type="Pfam" id="PF01896">
    <property type="entry name" value="DNA_primase_S"/>
    <property type="match status" value="1"/>
</dbReference>
<dbReference type="EMBL" id="CAJVPK010000378">
    <property type="protein sequence ID" value="CAG8501937.1"/>
    <property type="molecule type" value="Genomic_DNA"/>
</dbReference>
<dbReference type="PANTHER" id="PTHR10536">
    <property type="entry name" value="DNA PRIMASE SMALL SUBUNIT"/>
    <property type="match status" value="1"/>
</dbReference>